<evidence type="ECO:0000256" key="8">
    <source>
        <dbReference type="ARBA" id="ARBA00023212"/>
    </source>
</evidence>
<dbReference type="InterPro" id="IPR027417">
    <property type="entry name" value="P-loop_NTPase"/>
</dbReference>
<dbReference type="PRINTS" id="PR00380">
    <property type="entry name" value="KINESINHEAVY"/>
</dbReference>
<comment type="subcellular location">
    <subcellularLocation>
        <location evidence="1">Cytoplasm</location>
        <location evidence="1">Cytoskeleton</location>
    </subcellularLocation>
</comment>
<dbReference type="SMART" id="SM00129">
    <property type="entry name" value="KISc"/>
    <property type="match status" value="1"/>
</dbReference>
<sequence>MREDNQQHVKMGRLHLVDLAGSERQSKTGATGQRLAEATKINLSLSTLGNVISALVDGKCTHIPYRNSKLTRILQDSLGGNSKTVMVATIGPANYNYDETISTLRYANRAKNICNRARINEDPKDALLRQLQSEIEVLRQQLADGVAIPDGSGSEGEESDGEHKVEPLTMDTLADAEEVDTVEEPRSHPETPIAPSEVNVLKEKLENLQKKILVGGENLLEKAEEQEKLLEASAKELEQRMTREEQLQRELEIKEAERINIEERYSSLQEEAQGLTRKLKKVTALLLSAKEELKDVTQENQREMEGLLDNVRQLTKELALQETIEKIFIPDHYKEMIERHAHWNEDIGEWQLKCVAYTGNNMRKTLCPLSPGPKKEIPVPDLSKVYLTYNNERLGTAAKSRAKSGRAVSSRASTAVTDH</sequence>
<keyword evidence="8" id="KW-0206">Cytoskeleton</keyword>
<organism evidence="14">
    <name type="scientific">Homalodisca liturata</name>
    <dbReference type="NCBI Taxonomy" id="320908"/>
    <lineage>
        <taxon>Eukaryota</taxon>
        <taxon>Metazoa</taxon>
        <taxon>Ecdysozoa</taxon>
        <taxon>Arthropoda</taxon>
        <taxon>Hexapoda</taxon>
        <taxon>Insecta</taxon>
        <taxon>Pterygota</taxon>
        <taxon>Neoptera</taxon>
        <taxon>Paraneoptera</taxon>
        <taxon>Hemiptera</taxon>
        <taxon>Auchenorrhyncha</taxon>
        <taxon>Membracoidea</taxon>
        <taxon>Cicadellidae</taxon>
        <taxon>Cicadellinae</taxon>
        <taxon>Proconiini</taxon>
        <taxon>Homalodisca</taxon>
    </lineage>
</organism>
<keyword evidence="5 10" id="KW-0067">ATP-binding</keyword>
<keyword evidence="7 10" id="KW-0505">Motor protein</keyword>
<dbReference type="Gene3D" id="3.40.850.10">
    <property type="entry name" value="Kinesin motor domain"/>
    <property type="match status" value="1"/>
</dbReference>
<comment type="caution">
    <text evidence="9">Lacks conserved residue(s) required for the propagation of feature annotation.</text>
</comment>
<keyword evidence="3 10" id="KW-0493">Microtubule</keyword>
<dbReference type="InterPro" id="IPR027640">
    <property type="entry name" value="Kinesin-like_fam"/>
</dbReference>
<evidence type="ECO:0000256" key="2">
    <source>
        <dbReference type="ARBA" id="ARBA00022490"/>
    </source>
</evidence>
<dbReference type="GO" id="GO:0005874">
    <property type="term" value="C:microtubule"/>
    <property type="evidence" value="ECO:0007669"/>
    <property type="project" value="UniProtKB-KW"/>
</dbReference>
<evidence type="ECO:0000313" key="14">
    <source>
        <dbReference type="EMBL" id="JAT02023.1"/>
    </source>
</evidence>
<dbReference type="InterPro" id="IPR036961">
    <property type="entry name" value="Kinesin_motor_dom_sf"/>
</dbReference>
<keyword evidence="6 11" id="KW-0175">Coiled coil</keyword>
<evidence type="ECO:0000256" key="1">
    <source>
        <dbReference type="ARBA" id="ARBA00004245"/>
    </source>
</evidence>
<evidence type="ECO:0000256" key="11">
    <source>
        <dbReference type="SAM" id="Coils"/>
    </source>
</evidence>
<evidence type="ECO:0000256" key="12">
    <source>
        <dbReference type="SAM" id="MobiDB-lite"/>
    </source>
</evidence>
<proteinExistence type="inferred from homology"/>
<comment type="similarity">
    <text evidence="9 10">Belongs to the TRAFAC class myosin-kinesin ATPase superfamily. Kinesin family.</text>
</comment>
<dbReference type="Pfam" id="PF00225">
    <property type="entry name" value="Kinesin"/>
    <property type="match status" value="1"/>
</dbReference>
<dbReference type="GO" id="GO:0003777">
    <property type="term" value="F:microtubule motor activity"/>
    <property type="evidence" value="ECO:0007669"/>
    <property type="project" value="InterPro"/>
</dbReference>
<evidence type="ECO:0000256" key="9">
    <source>
        <dbReference type="PROSITE-ProRule" id="PRU00283"/>
    </source>
</evidence>
<reference evidence="14" key="1">
    <citation type="submission" date="2015-11" db="EMBL/GenBank/DDBJ databases">
        <title>De novo transcriptome assembly of four potential Pierce s Disease insect vectors from Arizona vineyards.</title>
        <authorList>
            <person name="Tassone E.E."/>
        </authorList>
    </citation>
    <scope>NUCLEOTIDE SEQUENCE</scope>
</reference>
<dbReference type="AlphaFoldDB" id="A0A1B6JSC8"/>
<gene>
    <name evidence="14" type="ORF">g.28833</name>
</gene>
<evidence type="ECO:0000256" key="7">
    <source>
        <dbReference type="ARBA" id="ARBA00023175"/>
    </source>
</evidence>
<feature type="compositionally biased region" description="Polar residues" evidence="12">
    <location>
        <begin position="410"/>
        <end position="419"/>
    </location>
</feature>
<dbReference type="PROSITE" id="PS00411">
    <property type="entry name" value="KINESIN_MOTOR_1"/>
    <property type="match status" value="1"/>
</dbReference>
<dbReference type="EMBL" id="GECU01005684">
    <property type="protein sequence ID" value="JAT02023.1"/>
    <property type="molecule type" value="Transcribed_RNA"/>
</dbReference>
<dbReference type="GO" id="GO:0007018">
    <property type="term" value="P:microtubule-based movement"/>
    <property type="evidence" value="ECO:0007669"/>
    <property type="project" value="InterPro"/>
</dbReference>
<keyword evidence="4 10" id="KW-0547">Nucleotide-binding</keyword>
<accession>A0A1B6JSC8</accession>
<name>A0A1B6JSC8_9HEMI</name>
<dbReference type="PANTHER" id="PTHR47969:SF21">
    <property type="entry name" value="KINESIN-LIKE PROTEIN"/>
    <property type="match status" value="1"/>
</dbReference>
<evidence type="ECO:0000256" key="3">
    <source>
        <dbReference type="ARBA" id="ARBA00022701"/>
    </source>
</evidence>
<evidence type="ECO:0000259" key="13">
    <source>
        <dbReference type="PROSITE" id="PS50067"/>
    </source>
</evidence>
<evidence type="ECO:0000256" key="10">
    <source>
        <dbReference type="RuleBase" id="RU000394"/>
    </source>
</evidence>
<feature type="region of interest" description="Disordered" evidence="12">
    <location>
        <begin position="146"/>
        <end position="166"/>
    </location>
</feature>
<feature type="coiled-coil region" evidence="11">
    <location>
        <begin position="216"/>
        <end position="317"/>
    </location>
</feature>
<keyword evidence="2" id="KW-0963">Cytoplasm</keyword>
<dbReference type="SUPFAM" id="SSF52540">
    <property type="entry name" value="P-loop containing nucleoside triphosphate hydrolases"/>
    <property type="match status" value="1"/>
</dbReference>
<dbReference type="GO" id="GO:0008017">
    <property type="term" value="F:microtubule binding"/>
    <property type="evidence" value="ECO:0007669"/>
    <property type="project" value="InterPro"/>
</dbReference>
<dbReference type="PANTHER" id="PTHR47969">
    <property type="entry name" value="CHROMOSOME-ASSOCIATED KINESIN KIF4A-RELATED"/>
    <property type="match status" value="1"/>
</dbReference>
<evidence type="ECO:0000256" key="5">
    <source>
        <dbReference type="ARBA" id="ARBA00022840"/>
    </source>
</evidence>
<dbReference type="PROSITE" id="PS50067">
    <property type="entry name" value="KINESIN_MOTOR_2"/>
    <property type="match status" value="1"/>
</dbReference>
<protein>
    <recommendedName>
        <fullName evidence="10">Kinesin-like protein</fullName>
    </recommendedName>
</protein>
<feature type="region of interest" description="Disordered" evidence="12">
    <location>
        <begin position="398"/>
        <end position="419"/>
    </location>
</feature>
<evidence type="ECO:0000256" key="4">
    <source>
        <dbReference type="ARBA" id="ARBA00022741"/>
    </source>
</evidence>
<dbReference type="GO" id="GO:0005524">
    <property type="term" value="F:ATP binding"/>
    <property type="evidence" value="ECO:0007669"/>
    <property type="project" value="UniProtKB-KW"/>
</dbReference>
<dbReference type="InterPro" id="IPR019821">
    <property type="entry name" value="Kinesin_motor_CS"/>
</dbReference>
<feature type="domain" description="Kinesin motor" evidence="13">
    <location>
        <begin position="1"/>
        <end position="113"/>
    </location>
</feature>
<dbReference type="InterPro" id="IPR001752">
    <property type="entry name" value="Kinesin_motor_dom"/>
</dbReference>
<evidence type="ECO:0000256" key="6">
    <source>
        <dbReference type="ARBA" id="ARBA00023054"/>
    </source>
</evidence>